<dbReference type="Proteomes" id="UP000049685">
    <property type="component" value="Unassembled WGS sequence"/>
</dbReference>
<name>A0A0A1SIJ5_PARSO</name>
<dbReference type="EMBL" id="CEKZ01000003">
    <property type="protein sequence ID" value="CEQ03146.1"/>
    <property type="molecule type" value="Genomic_DNA"/>
</dbReference>
<dbReference type="Proteomes" id="UP000032811">
    <property type="component" value="Chromosome 1"/>
</dbReference>
<dbReference type="RefSeq" id="WP_054630795.1">
    <property type="nucleotide sequence ID" value="NZ_BDJI01000002.1"/>
</dbReference>
<evidence type="ECO:0000313" key="2">
    <source>
        <dbReference type="EMBL" id="CEO32887.1"/>
    </source>
</evidence>
<evidence type="ECO:0000313" key="5">
    <source>
        <dbReference type="Proteomes" id="UP000049127"/>
    </source>
</evidence>
<evidence type="ECO:0000313" key="4">
    <source>
        <dbReference type="Proteomes" id="UP000032811"/>
    </source>
</evidence>
<reference evidence="2 5" key="1">
    <citation type="submission" date="2015-01" db="EMBL/GenBank/DDBJ databases">
        <authorList>
            <person name="Aslett M.A."/>
            <person name="De Silva N."/>
        </authorList>
    </citation>
    <scope>NUCLEOTIDE SEQUENCE [LARGE SCALE GENOMIC DNA]</scope>
    <source>
        <strain evidence="1 4">ATCC9714</strain>
        <strain evidence="5">R28058</strain>
        <strain evidence="2">UMC4404</strain>
    </source>
</reference>
<dbReference type="Proteomes" id="UP000049127">
    <property type="component" value="Unassembled WGS sequence"/>
</dbReference>
<evidence type="ECO:0000313" key="1">
    <source>
        <dbReference type="EMBL" id="CEJ73337.1"/>
    </source>
</evidence>
<keyword evidence="4" id="KW-1185">Reference proteome</keyword>
<accession>A0A0A1SIJ5</accession>
<organism evidence="3 5">
    <name type="scientific">Paraclostridium sordellii</name>
    <name type="common">Clostridium sordellii</name>
    <dbReference type="NCBI Taxonomy" id="1505"/>
    <lineage>
        <taxon>Bacteria</taxon>
        <taxon>Bacillati</taxon>
        <taxon>Bacillota</taxon>
        <taxon>Clostridia</taxon>
        <taxon>Peptostreptococcales</taxon>
        <taxon>Peptostreptococcaceae</taxon>
        <taxon>Paraclostridium</taxon>
    </lineage>
</organism>
<sequence length="107" mass="12916">MYNKIFERKEFIIFQVKEGYIAYNTKKDFKEGHTHLKHFDAAKKAIDLVISKKIPKSTNVYYLTSLIRLTNDENYIEKINELIEIRNKKGKKEKYYNVGYRWTKRSS</sequence>
<gene>
    <name evidence="1" type="ORF">ATCC9714_12251</name>
    <name evidence="3" type="ORF">R28058_08791</name>
    <name evidence="2" type="ORF">UMC4404_08671</name>
</gene>
<dbReference type="EMBL" id="CDNY01000003">
    <property type="protein sequence ID" value="CEO32887.1"/>
    <property type="molecule type" value="Genomic_DNA"/>
</dbReference>
<proteinExistence type="predicted"/>
<dbReference type="GeneID" id="97537087"/>
<reference evidence="3 6" key="2">
    <citation type="submission" date="2015-01" db="EMBL/GenBank/DDBJ databases">
        <authorList>
            <person name="Aslett A.Martin."/>
            <person name="De Silva Nishadi"/>
        </authorList>
    </citation>
    <scope>NUCLEOTIDE SEQUENCE [LARGE SCALE GENOMIC DNA]</scope>
    <source>
        <strain evidence="3">R28058</strain>
        <strain evidence="6">UMC4404</strain>
    </source>
</reference>
<protein>
    <submittedName>
        <fullName evidence="3">Uncharacterized protein</fullName>
    </submittedName>
</protein>
<evidence type="ECO:0000313" key="3">
    <source>
        <dbReference type="EMBL" id="CEQ03146.1"/>
    </source>
</evidence>
<dbReference type="KEGG" id="psor:RSJ16_07005"/>
<evidence type="ECO:0000313" key="6">
    <source>
        <dbReference type="Proteomes" id="UP000049685"/>
    </source>
</evidence>
<dbReference type="EMBL" id="LN679998">
    <property type="protein sequence ID" value="CEJ73337.1"/>
    <property type="molecule type" value="Genomic_DNA"/>
</dbReference>
<dbReference type="AlphaFoldDB" id="A0A0A1SIJ5"/>
<dbReference type="OrthoDB" id="2051323at2"/>